<gene>
    <name evidence="2" type="ORF">QQX10_06750</name>
</gene>
<dbReference type="SUPFAM" id="SSF52980">
    <property type="entry name" value="Restriction endonuclease-like"/>
    <property type="match status" value="1"/>
</dbReference>
<name>A0AAW7M8K2_9MICO</name>
<dbReference type="Gene3D" id="3.40.960.10">
    <property type="entry name" value="VSR Endonuclease"/>
    <property type="match status" value="1"/>
</dbReference>
<reference evidence="2" key="1">
    <citation type="submission" date="2023-06" db="EMBL/GenBank/DDBJ databases">
        <title>Sysu t00039.</title>
        <authorList>
            <person name="Gao L."/>
            <person name="Fang B.-Z."/>
            <person name="Li W.-J."/>
        </authorList>
    </citation>
    <scope>NUCLEOTIDE SEQUENCE</scope>
    <source>
        <strain evidence="2">SYSU T00039</strain>
    </source>
</reference>
<dbReference type="Pfam" id="PF04480">
    <property type="entry name" value="DUF559"/>
    <property type="match status" value="1"/>
</dbReference>
<protein>
    <submittedName>
        <fullName evidence="2">DUF559 domain-containing protein</fullName>
    </submittedName>
</protein>
<proteinExistence type="predicted"/>
<dbReference type="Proteomes" id="UP001172737">
    <property type="component" value="Unassembled WGS sequence"/>
</dbReference>
<dbReference type="InterPro" id="IPR011335">
    <property type="entry name" value="Restrct_endonuc-II-like"/>
</dbReference>
<organism evidence="2 3">
    <name type="scientific">Demequina lignilytica</name>
    <dbReference type="NCBI Taxonomy" id="3051663"/>
    <lineage>
        <taxon>Bacteria</taxon>
        <taxon>Bacillati</taxon>
        <taxon>Actinomycetota</taxon>
        <taxon>Actinomycetes</taxon>
        <taxon>Micrococcales</taxon>
        <taxon>Demequinaceae</taxon>
        <taxon>Demequina</taxon>
    </lineage>
</organism>
<evidence type="ECO:0000313" key="2">
    <source>
        <dbReference type="EMBL" id="MDN4487865.1"/>
    </source>
</evidence>
<accession>A0AAW7M8K2</accession>
<dbReference type="AlphaFoldDB" id="A0AAW7M8K2"/>
<keyword evidence="3" id="KW-1185">Reference proteome</keyword>
<dbReference type="EMBL" id="JAUHPX010000003">
    <property type="protein sequence ID" value="MDN4487865.1"/>
    <property type="molecule type" value="Genomic_DNA"/>
</dbReference>
<dbReference type="RefSeq" id="WP_301119278.1">
    <property type="nucleotide sequence ID" value="NZ_JAUHPX010000003.1"/>
</dbReference>
<comment type="caution">
    <text evidence="2">The sequence shown here is derived from an EMBL/GenBank/DDBJ whole genome shotgun (WGS) entry which is preliminary data.</text>
</comment>
<feature type="domain" description="DUF559" evidence="1">
    <location>
        <begin position="235"/>
        <end position="299"/>
    </location>
</feature>
<sequence>MRLLPGVPAPTGRLDEFLVAHAHAFTRAELVRAWSRRRLENGVMSGVVTRILPGVYCAATHRDDPVVRGEALNLWQPGGAVTGALALHLHAVPLPNPPVADYAVLSGQHHRVPAWVRLRQGALGRVTMSARGVTTVTTERAVIDAWSTAPPSGRREVLYQALWSRICTWQQVRRELARTPRVPARHELQRVLGWFEAGATTPLEVRARYETFADPRFAAFEWQAELCLRGRRVQADMLHRAARLVVELDGHRYHSSRAAQQRDRERSTDLAAAGYLTVRFGWDDLVRRPDWCRDRLVQVLAARLTRAL</sequence>
<dbReference type="InterPro" id="IPR007569">
    <property type="entry name" value="DUF559"/>
</dbReference>
<evidence type="ECO:0000259" key="1">
    <source>
        <dbReference type="Pfam" id="PF04480"/>
    </source>
</evidence>
<evidence type="ECO:0000313" key="3">
    <source>
        <dbReference type="Proteomes" id="UP001172737"/>
    </source>
</evidence>